<feature type="domain" description="CHAD" evidence="2">
    <location>
        <begin position="37"/>
        <end position="332"/>
    </location>
</feature>
<dbReference type="Pfam" id="PF05235">
    <property type="entry name" value="CHAD"/>
    <property type="match status" value="1"/>
</dbReference>
<feature type="region of interest" description="Disordered" evidence="1">
    <location>
        <begin position="212"/>
        <end position="233"/>
    </location>
</feature>
<dbReference type="EMBL" id="LN483072">
    <property type="protein sequence ID" value="CEA09873.1"/>
    <property type="molecule type" value="Genomic_DNA"/>
</dbReference>
<dbReference type="AlphaFoldDB" id="A0A078MRN6"/>
<name>A0A078MRN6_9MICC</name>
<dbReference type="InterPro" id="IPR038186">
    <property type="entry name" value="CHAD_dom_sf"/>
</dbReference>
<proteinExistence type="predicted"/>
<dbReference type="Gene3D" id="1.40.20.10">
    <property type="entry name" value="CHAD domain"/>
    <property type="match status" value="1"/>
</dbReference>
<dbReference type="InterPro" id="IPR007899">
    <property type="entry name" value="CHAD_dom"/>
</dbReference>
<organism evidence="3">
    <name type="scientific">Arthrobacter saudimassiliensis</name>
    <dbReference type="NCBI Taxonomy" id="1461584"/>
    <lineage>
        <taxon>Bacteria</taxon>
        <taxon>Bacillati</taxon>
        <taxon>Actinomycetota</taxon>
        <taxon>Actinomycetes</taxon>
        <taxon>Micrococcales</taxon>
        <taxon>Micrococcaceae</taxon>
        <taxon>Arthrobacter</taxon>
    </lineage>
</organism>
<accession>A0A078MRN6</accession>
<dbReference type="PROSITE" id="PS51708">
    <property type="entry name" value="CHAD"/>
    <property type="match status" value="1"/>
</dbReference>
<dbReference type="PANTHER" id="PTHR39339:SF1">
    <property type="entry name" value="CHAD DOMAIN-CONTAINING PROTEIN"/>
    <property type="match status" value="1"/>
</dbReference>
<evidence type="ECO:0000259" key="2">
    <source>
        <dbReference type="PROSITE" id="PS51708"/>
    </source>
</evidence>
<evidence type="ECO:0000313" key="3">
    <source>
        <dbReference type="EMBL" id="CEA09873.1"/>
    </source>
</evidence>
<sequence>MVSASRAAAGPPSENHAASAVQVLTARSAALPAADGPQQLGDLLLDYLRRQYRELLSQDPRVRAGEDDAVHKMRVATRRMRSALAGYGSVLAEQPALRLRGELRWIAGALGQVRDPQVMHGRFRALLSAQAPELVVGGTARRIDEELLAEQAAARAQLLELLAGQRYGQLLQDLENLLRGPQRQAAAAGPAGRGGRDVVRRQRRRLKRHVKAALAAAPARDGTGSGPAHGDGEEALHTARKAAKRLRYSAEVWAGVDPGPAGKVAAAAERLQKILGEHQDAVVAAGYLRTFGASGARSGVNAFTFGRLHAIEQQRAAAARREFEAAWADFPKVR</sequence>
<protein>
    <submittedName>
        <fullName evidence="3">CHAD domain protein</fullName>
    </submittedName>
</protein>
<gene>
    <name evidence="3" type="ORF">BN1051_03250</name>
</gene>
<dbReference type="PATRIC" id="fig|1461584.3.peg.3219"/>
<dbReference type="PANTHER" id="PTHR39339">
    <property type="entry name" value="SLR1444 PROTEIN"/>
    <property type="match status" value="1"/>
</dbReference>
<evidence type="ECO:0000256" key="1">
    <source>
        <dbReference type="SAM" id="MobiDB-lite"/>
    </source>
</evidence>
<dbReference type="SMART" id="SM00880">
    <property type="entry name" value="CHAD"/>
    <property type="match status" value="1"/>
</dbReference>
<reference evidence="3" key="1">
    <citation type="submission" date="2014-07" db="EMBL/GenBank/DDBJ databases">
        <authorList>
            <person name="Urmite Genomes Urmite Genomes"/>
        </authorList>
    </citation>
    <scope>NUCLEOTIDE SEQUENCE</scope>
    <source>
        <strain evidence="3">11W110_air</strain>
    </source>
</reference>